<feature type="compositionally biased region" description="Low complexity" evidence="5">
    <location>
        <begin position="460"/>
        <end position="481"/>
    </location>
</feature>
<organism evidence="8 9">
    <name type="scientific">Globodera rostochiensis</name>
    <name type="common">Golden nematode worm</name>
    <name type="synonym">Heterodera rostochiensis</name>
    <dbReference type="NCBI Taxonomy" id="31243"/>
    <lineage>
        <taxon>Eukaryota</taxon>
        <taxon>Metazoa</taxon>
        <taxon>Ecdysozoa</taxon>
        <taxon>Nematoda</taxon>
        <taxon>Chromadorea</taxon>
        <taxon>Rhabditida</taxon>
        <taxon>Tylenchina</taxon>
        <taxon>Tylenchomorpha</taxon>
        <taxon>Tylenchoidea</taxon>
        <taxon>Heteroderidae</taxon>
        <taxon>Heteroderinae</taxon>
        <taxon>Globodera</taxon>
    </lineage>
</organism>
<feature type="region of interest" description="Disordered" evidence="5">
    <location>
        <begin position="1168"/>
        <end position="1227"/>
    </location>
</feature>
<dbReference type="CDD" id="cd15550">
    <property type="entry name" value="PHD_MLL5"/>
    <property type="match status" value="1"/>
</dbReference>
<dbReference type="GO" id="GO:0006325">
    <property type="term" value="P:chromatin organization"/>
    <property type="evidence" value="ECO:0007669"/>
    <property type="project" value="UniProtKB-KW"/>
</dbReference>
<dbReference type="GO" id="GO:0008270">
    <property type="term" value="F:zinc ion binding"/>
    <property type="evidence" value="ECO:0007669"/>
    <property type="project" value="UniProtKB-KW"/>
</dbReference>
<evidence type="ECO:0000256" key="3">
    <source>
        <dbReference type="ARBA" id="ARBA00022833"/>
    </source>
</evidence>
<reference evidence="9" key="1">
    <citation type="submission" date="2022-11" db="UniProtKB">
        <authorList>
            <consortium name="WormBaseParasite"/>
        </authorList>
    </citation>
    <scope>IDENTIFICATION</scope>
</reference>
<keyword evidence="3" id="KW-0862">Zinc</keyword>
<dbReference type="CDD" id="cd10529">
    <property type="entry name" value="SET_SETD5-like"/>
    <property type="match status" value="1"/>
</dbReference>
<keyword evidence="4" id="KW-0156">Chromatin regulator</keyword>
<dbReference type="Pfam" id="PF00856">
    <property type="entry name" value="SET"/>
    <property type="match status" value="1"/>
</dbReference>
<dbReference type="SUPFAM" id="SSF82199">
    <property type="entry name" value="SET domain"/>
    <property type="match status" value="1"/>
</dbReference>
<dbReference type="WBParaSite" id="Gr19_v10_g7172.t1">
    <property type="protein sequence ID" value="Gr19_v10_g7172.t1"/>
    <property type="gene ID" value="Gr19_v10_g7172"/>
</dbReference>
<dbReference type="PROSITE" id="PS01359">
    <property type="entry name" value="ZF_PHD_1"/>
    <property type="match status" value="1"/>
</dbReference>
<dbReference type="InterPro" id="IPR013083">
    <property type="entry name" value="Znf_RING/FYVE/PHD"/>
</dbReference>
<evidence type="ECO:0000256" key="1">
    <source>
        <dbReference type="ARBA" id="ARBA00022723"/>
    </source>
</evidence>
<proteinExistence type="predicted"/>
<feature type="region of interest" description="Disordered" evidence="5">
    <location>
        <begin position="1352"/>
        <end position="1631"/>
    </location>
</feature>
<sequence length="1690" mass="184445">MDHDFSPTPNGTIGQNSNKIVEEERPTISVVIDEDDEGEEDDVVEEAANPKGSATEHYIHSSDKMSLIQISALNLDHNYVSGTSSREATAAASQGKGKFPVLHGLNIDDVDEQANTFPTLPKTYPVQRRPIKLSGYGHGPAAGDFYKQHLKGVLLDLRSSSVDNMPMEKSPPNRAVVSNLQQQHKQQQPQQRFSPRLLSSSSAAASSVGSGWHGHQQHAVSAAAPIVAPRIAPRGRPPGSGSRARQQSSATQPIYNSGIAPMVQQQQHFEEHLMTRRGEQQQQQQHRQQQQHNTFADVMEEEEMENEKFFLQQQQQMGGGPPLQSQQQQHSTTVLRGRRPKKQRDEEMFDTTSMSYQQHHHQQQQESSKPPDDPVPCQQNVVNHHQQLQQQQHNHHHHHHQQPYESSIDSAIDSVVRGDALVMQNFAPSSSSSSSACFGAATASSSSTLAQLFHSHTASSAPTITSSTSSSLTRQQQQQHSFVEHHSPPRHHQHAPTAAVAGGGMMTHHYPQYLHRHPMIPTVAKQSLSPPSQSLEDLADLAQASSSLLQQTTNSMLRTQPAAAAAVAAAAAASAYQQQPPLVQPVQKQQPTLHFKVVATNNQPENYPPKEYRQQVFTVQQQQQLDEEASKTTVVKKLTKKQMETIQCEFGELRPDGTAKENAGATTEPKQQQQQQQKRVRKSMETTAEAIKSADDGEDETRATDRPLRRSAGVGRPKRSAEIGQQMIKKKKRNWEGVDDYVTRCICGTRHTDPFMIECDQCDVWQHGVCMGVTKKTVPEQYFCEQCKPRELLLTASQAAAKQKAFLASLPPPSVGRRGRKKKLKLKQEQLQHKRMLGRRPAEPLSSTTQLGSVLRGNVQKRRGRPPKRRFPGAAVAGAVMAKISNTKSPSVTTSPTTAAAMGRTFDREAATAEMALRDNMLDDTSSVTALADKIVEGEQQQQLKELVVQTTPIENCYSRAVKVLMAQLPSGSRTHLALLQRLKNNAPLARQMYVAPNIEGLVATPGDLAKVETGTPLIEYNGMISLLSEVQSRTPSKLNQHNFTLIYKGLGESKELFVDACRVVSDARAVRKSCRPNAAVKHAILDGQIHIYLVATTDIDKSTEITIPFDSDYWDSCVPVECACGFSKNQSSSPGGMRCPVQEFNEALSSGDLASFEAKKMKRLTRSFGNTAGGGTARAEDGAATGGSSGQPQQQQQHTDHVDNNTKNRQLDKNIQPNDGGGGDMKTVVKVETPKAKKSEDGGGGAAGVKIIKMETLKKRKSDGGGSGGTKIKMETLKKRKSDGGSGDMKATFKLETPKKNKPHAEIPFHQLCAELGRILHKKLVDNAIVAEEFKLPAEFDALRAKCDKERAKKVQVEMKEEQQQQQQQKSLKRKATSKDADDNKEANLLPSVQPKKEKEEEKQQKLQQHGVEVEEEEEQKGTEADGIGLDQQQKDASESFVVQQTGAEMAPTVEHIASSSSSSAAVATTSTPESSARLPNTKALKKITIDEYKRKRMAEMAEKPALTKSSSTSAVKDRSSSQQQQSPPVAVRQSPRKSFFPIVVNVPSPPQQIEDFPSLSPPSGIGGRQQQQAVSAATSLSGGRMTKTTASTIDELKKRILGSRTGGGLPAPSGLPPLTPSSSSYLSAGAAGLSATSTVVAGASVAAEPQHPPLPDLAPAPPHKAQLQPRVSLEERLRARFGSGGRKK</sequence>
<dbReference type="InterPro" id="IPR046341">
    <property type="entry name" value="SET_dom_sf"/>
</dbReference>
<keyword evidence="1" id="KW-0479">Metal-binding</keyword>
<feature type="region of interest" description="Disordered" evidence="5">
    <location>
        <begin position="1"/>
        <end position="56"/>
    </location>
</feature>
<feature type="region of interest" description="Disordered" evidence="5">
    <location>
        <begin position="460"/>
        <end position="496"/>
    </location>
</feature>
<feature type="region of interest" description="Disordered" evidence="5">
    <location>
        <begin position="650"/>
        <end position="728"/>
    </location>
</feature>
<accession>A0A914I5U8</accession>
<evidence type="ECO:0000259" key="7">
    <source>
        <dbReference type="SMART" id="SM00317"/>
    </source>
</evidence>
<feature type="compositionally biased region" description="Acidic residues" evidence="5">
    <location>
        <begin position="32"/>
        <end position="45"/>
    </location>
</feature>
<evidence type="ECO:0000256" key="5">
    <source>
        <dbReference type="SAM" id="MobiDB-lite"/>
    </source>
</evidence>
<feature type="compositionally biased region" description="Basic and acidic residues" evidence="5">
    <location>
        <begin position="1352"/>
        <end position="1364"/>
    </location>
</feature>
<dbReference type="GO" id="GO:0034967">
    <property type="term" value="C:Set3 complex"/>
    <property type="evidence" value="ECO:0007669"/>
    <property type="project" value="TreeGrafter"/>
</dbReference>
<feature type="compositionally biased region" description="Basic and acidic residues" evidence="5">
    <location>
        <begin position="1396"/>
        <end position="1406"/>
    </location>
</feature>
<feature type="compositionally biased region" description="Low complexity" evidence="5">
    <location>
        <begin position="1522"/>
        <end position="1535"/>
    </location>
</feature>
<dbReference type="SUPFAM" id="SSF57903">
    <property type="entry name" value="FYVE/PHD zinc finger"/>
    <property type="match status" value="1"/>
</dbReference>
<feature type="domain" description="SET" evidence="7">
    <location>
        <begin position="991"/>
        <end position="1117"/>
    </location>
</feature>
<dbReference type="InterPro" id="IPR019786">
    <property type="entry name" value="Zinc_finger_PHD-type_CS"/>
</dbReference>
<dbReference type="Pfam" id="PF20826">
    <property type="entry name" value="PHD_5"/>
    <property type="match status" value="1"/>
</dbReference>
<dbReference type="SMART" id="SM00317">
    <property type="entry name" value="SET"/>
    <property type="match status" value="1"/>
</dbReference>
<feature type="compositionally biased region" description="Low complexity" evidence="5">
    <location>
        <begin position="1459"/>
        <end position="1478"/>
    </location>
</feature>
<dbReference type="InterPro" id="IPR011011">
    <property type="entry name" value="Znf_FYVE_PHD"/>
</dbReference>
<evidence type="ECO:0000259" key="6">
    <source>
        <dbReference type="SMART" id="SM00249"/>
    </source>
</evidence>
<feature type="compositionally biased region" description="Low complexity" evidence="5">
    <location>
        <begin position="313"/>
        <end position="329"/>
    </location>
</feature>
<feature type="compositionally biased region" description="Basic and acidic residues" evidence="5">
    <location>
        <begin position="1378"/>
        <end position="1387"/>
    </location>
</feature>
<dbReference type="InterPro" id="IPR001965">
    <property type="entry name" value="Znf_PHD"/>
</dbReference>
<dbReference type="Gene3D" id="3.30.40.10">
    <property type="entry name" value="Zinc/RING finger domain, C3HC4 (zinc finger)"/>
    <property type="match status" value="1"/>
</dbReference>
<feature type="compositionally biased region" description="Low complexity" evidence="5">
    <location>
        <begin position="219"/>
        <end position="245"/>
    </location>
</feature>
<dbReference type="PANTHER" id="PTHR46462:SF3">
    <property type="entry name" value="UPSET, ISOFORM A"/>
    <property type="match status" value="1"/>
</dbReference>
<name>A0A914I5U8_GLORO</name>
<feature type="compositionally biased region" description="Basic and acidic residues" evidence="5">
    <location>
        <begin position="1199"/>
        <end position="1213"/>
    </location>
</feature>
<dbReference type="GO" id="GO:0006355">
    <property type="term" value="P:regulation of DNA-templated transcription"/>
    <property type="evidence" value="ECO:0007669"/>
    <property type="project" value="TreeGrafter"/>
</dbReference>
<keyword evidence="8" id="KW-1185">Reference proteome</keyword>
<feature type="domain" description="Zinc finger PHD-type" evidence="6">
    <location>
        <begin position="744"/>
        <end position="788"/>
    </location>
</feature>
<feature type="compositionally biased region" description="Basic and acidic residues" evidence="5">
    <location>
        <begin position="1292"/>
        <end position="1303"/>
    </location>
</feature>
<dbReference type="GO" id="GO:0070210">
    <property type="term" value="C:Rpd3L-Expanded complex"/>
    <property type="evidence" value="ECO:0007669"/>
    <property type="project" value="TreeGrafter"/>
</dbReference>
<dbReference type="SMART" id="SM00249">
    <property type="entry name" value="PHD"/>
    <property type="match status" value="1"/>
</dbReference>
<feature type="compositionally biased region" description="Pro residues" evidence="5">
    <location>
        <begin position="1652"/>
        <end position="1664"/>
    </location>
</feature>
<keyword evidence="2" id="KW-0863">Zinc-finger</keyword>
<feature type="compositionally biased region" description="Low complexity" evidence="5">
    <location>
        <begin position="181"/>
        <end position="191"/>
    </location>
</feature>
<dbReference type="Gene3D" id="2.170.270.10">
    <property type="entry name" value="SET domain"/>
    <property type="match status" value="1"/>
</dbReference>
<feature type="compositionally biased region" description="Polar residues" evidence="5">
    <location>
        <begin position="1570"/>
        <end position="1594"/>
    </location>
</feature>
<feature type="compositionally biased region" description="Low complexity" evidence="5">
    <location>
        <begin position="378"/>
        <end position="392"/>
    </location>
</feature>
<evidence type="ECO:0000256" key="2">
    <source>
        <dbReference type="ARBA" id="ARBA00022771"/>
    </source>
</evidence>
<feature type="region of interest" description="Disordered" evidence="5">
    <location>
        <begin position="1646"/>
        <end position="1690"/>
    </location>
</feature>
<feature type="compositionally biased region" description="Basic and acidic residues" evidence="5">
    <location>
        <begin position="692"/>
        <end position="708"/>
    </location>
</feature>
<feature type="compositionally biased region" description="Low complexity" evidence="5">
    <location>
        <begin position="1622"/>
        <end position="1631"/>
    </location>
</feature>
<evidence type="ECO:0000256" key="4">
    <source>
        <dbReference type="ARBA" id="ARBA00022853"/>
    </source>
</evidence>
<feature type="region of interest" description="Disordered" evidence="5">
    <location>
        <begin position="1280"/>
        <end position="1303"/>
    </location>
</feature>
<feature type="compositionally biased region" description="Basic and acidic residues" evidence="5">
    <location>
        <begin position="1489"/>
        <end position="1504"/>
    </location>
</feature>
<dbReference type="InterPro" id="IPR001214">
    <property type="entry name" value="SET_dom"/>
</dbReference>
<evidence type="ECO:0000313" key="9">
    <source>
        <dbReference type="WBParaSite" id="Gr19_v10_g7172.t1"/>
    </source>
</evidence>
<protein>
    <submittedName>
        <fullName evidence="9">SET domain-containing protein</fullName>
    </submittedName>
</protein>
<dbReference type="PANTHER" id="PTHR46462">
    <property type="entry name" value="UPSET, ISOFORM A"/>
    <property type="match status" value="1"/>
</dbReference>
<feature type="region of interest" description="Disordered" evidence="5">
    <location>
        <begin position="162"/>
        <end position="250"/>
    </location>
</feature>
<dbReference type="Proteomes" id="UP000887572">
    <property type="component" value="Unplaced"/>
</dbReference>
<feature type="compositionally biased region" description="Polar residues" evidence="5">
    <location>
        <begin position="7"/>
        <end position="19"/>
    </location>
</feature>
<feature type="region of interest" description="Disordered" evidence="5">
    <location>
        <begin position="313"/>
        <end position="406"/>
    </location>
</feature>
<evidence type="ECO:0000313" key="8">
    <source>
        <dbReference type="Proteomes" id="UP000887572"/>
    </source>
</evidence>